<protein>
    <submittedName>
        <fullName evidence="1">Microplusin</fullName>
    </submittedName>
</protein>
<sequence>GRDQSQLGEFHFFYGSRINNFNSSKMKVLLVCGLVLIGAFFANAEGGKELCGLSHDDIKGVLSCMAEHAPAEVKTKALEILGEKGDNVAEIIKAKCETDVDFASLISTVFSEHVATAIKAAYNHCKPASH</sequence>
<evidence type="ECO:0000313" key="1">
    <source>
        <dbReference type="EMBL" id="JAP87253.1"/>
    </source>
</evidence>
<accession>A0A131Z7C6</accession>
<name>A0A131Z7C6_RHIAP</name>
<dbReference type="AlphaFoldDB" id="A0A131Z7C6"/>
<feature type="non-terminal residue" evidence="1">
    <location>
        <position position="1"/>
    </location>
</feature>
<proteinExistence type="predicted"/>
<reference evidence="1" key="1">
    <citation type="journal article" date="2016" name="Ticks Tick Borne Dis.">
        <title>De novo assembly and annotation of the salivary gland transcriptome of Rhipicephalus appendiculatus male and female ticks during blood feeding.</title>
        <authorList>
            <person name="de Castro M.H."/>
            <person name="de Klerk D."/>
            <person name="Pienaar R."/>
            <person name="Latif A.A."/>
            <person name="Rees D.J."/>
            <person name="Mans B.J."/>
        </authorList>
    </citation>
    <scope>NUCLEOTIDE SEQUENCE</scope>
    <source>
        <tissue evidence="1">Salivary glands</tissue>
    </source>
</reference>
<organism evidence="1">
    <name type="scientific">Rhipicephalus appendiculatus</name>
    <name type="common">Brown ear tick</name>
    <dbReference type="NCBI Taxonomy" id="34631"/>
    <lineage>
        <taxon>Eukaryota</taxon>
        <taxon>Metazoa</taxon>
        <taxon>Ecdysozoa</taxon>
        <taxon>Arthropoda</taxon>
        <taxon>Chelicerata</taxon>
        <taxon>Arachnida</taxon>
        <taxon>Acari</taxon>
        <taxon>Parasitiformes</taxon>
        <taxon>Ixodida</taxon>
        <taxon>Ixodoidea</taxon>
        <taxon>Ixodidae</taxon>
        <taxon>Rhipicephalinae</taxon>
        <taxon>Rhipicephalus</taxon>
        <taxon>Rhipicephalus</taxon>
    </lineage>
</organism>
<dbReference type="EMBL" id="GEDV01001304">
    <property type="protein sequence ID" value="JAP87253.1"/>
    <property type="molecule type" value="Transcribed_RNA"/>
</dbReference>
<dbReference type="Gene3D" id="1.10.150.440">
    <property type="match status" value="1"/>
</dbReference>